<dbReference type="EMBL" id="CM055104">
    <property type="protein sequence ID" value="KAJ7533939.1"/>
    <property type="molecule type" value="Genomic_DNA"/>
</dbReference>
<name>A0ACC2BVX2_DIPCM</name>
<organism evidence="1 2">
    <name type="scientific">Diphasiastrum complanatum</name>
    <name type="common">Issler's clubmoss</name>
    <name type="synonym">Lycopodium complanatum</name>
    <dbReference type="NCBI Taxonomy" id="34168"/>
    <lineage>
        <taxon>Eukaryota</taxon>
        <taxon>Viridiplantae</taxon>
        <taxon>Streptophyta</taxon>
        <taxon>Embryophyta</taxon>
        <taxon>Tracheophyta</taxon>
        <taxon>Lycopodiopsida</taxon>
        <taxon>Lycopodiales</taxon>
        <taxon>Lycopodiaceae</taxon>
        <taxon>Lycopodioideae</taxon>
        <taxon>Diphasiastrum</taxon>
    </lineage>
</organism>
<gene>
    <name evidence="1" type="ORF">O6H91_13G072000</name>
</gene>
<sequence>MGSDADNETTALSDFEEDGEFEVAPVGLSVSGCTDNGSEQNLKAALAELDSEKQARKAAETGKAELEASFARLKLLSQQAVRQRDEAFRQRDEALRGKDDGARQLADATVAQDNALKQRDAILLEKDEIMRQKEAALKARDIVKTEIETAARLLVTAADNITAMASGVKGFPAGLPRTGKYTGVAAVAYGFSKRAEEVVDEVLRQQESAVKGQNEMRDQIEQRNIQIAIEVSELEASISQLKEESQKRGNDCNHWQKIAAEKDTEILQIQRDMAEKANAVMKDADGFKTEMVDAESKVKMLELELQKQNEMLVKQFQMLFNAYENLVHLSQAMHSEGNLRDAFSVPSLKEHETKKMHEACLTASRSVSDLAAALTISWKESEELRWKERKELEGKMERSALKEKEVTALLRSVLENKEENLHHTRRQRSKKAADSDVVIEDRTSADRQKDEAITLASALDIEVNYLRQEVLGLEKSLAETRLAADKLKFLSNSQAKGLSEKAALIEHLENKEGILTQNIEVLSTQISAVQEEVARWKHAATEEANAGVAVLEEVQNCNEEIASLNGELVELRKSLEVANYKLQSKEDMAAAAVTARNAAEQSLRIADERAADLRERLENLTQQLDEAEGRIDQSYVCDMGFLNLCCSWLRRRGRYNANLEETGGYQSAEMEELMEPLV</sequence>
<dbReference type="Proteomes" id="UP001162992">
    <property type="component" value="Chromosome 13"/>
</dbReference>
<reference evidence="2" key="1">
    <citation type="journal article" date="2024" name="Proc. Natl. Acad. Sci. U.S.A.">
        <title>Extraordinary preservation of gene collinearity over three hundred million years revealed in homosporous lycophytes.</title>
        <authorList>
            <person name="Li C."/>
            <person name="Wickell D."/>
            <person name="Kuo L.Y."/>
            <person name="Chen X."/>
            <person name="Nie B."/>
            <person name="Liao X."/>
            <person name="Peng D."/>
            <person name="Ji J."/>
            <person name="Jenkins J."/>
            <person name="Williams M."/>
            <person name="Shu S."/>
            <person name="Plott C."/>
            <person name="Barry K."/>
            <person name="Rajasekar S."/>
            <person name="Grimwood J."/>
            <person name="Han X."/>
            <person name="Sun S."/>
            <person name="Hou Z."/>
            <person name="He W."/>
            <person name="Dai G."/>
            <person name="Sun C."/>
            <person name="Schmutz J."/>
            <person name="Leebens-Mack J.H."/>
            <person name="Li F.W."/>
            <person name="Wang L."/>
        </authorList>
    </citation>
    <scope>NUCLEOTIDE SEQUENCE [LARGE SCALE GENOMIC DNA]</scope>
    <source>
        <strain evidence="2">cv. PW_Plant_1</strain>
    </source>
</reference>
<evidence type="ECO:0000313" key="1">
    <source>
        <dbReference type="EMBL" id="KAJ7533939.1"/>
    </source>
</evidence>
<proteinExistence type="predicted"/>
<evidence type="ECO:0000313" key="2">
    <source>
        <dbReference type="Proteomes" id="UP001162992"/>
    </source>
</evidence>
<keyword evidence="2" id="KW-1185">Reference proteome</keyword>
<accession>A0ACC2BVX2</accession>
<protein>
    <submittedName>
        <fullName evidence="1">Uncharacterized protein</fullName>
    </submittedName>
</protein>
<comment type="caution">
    <text evidence="1">The sequence shown here is derived from an EMBL/GenBank/DDBJ whole genome shotgun (WGS) entry which is preliminary data.</text>
</comment>